<feature type="transmembrane region" description="Helical" evidence="1">
    <location>
        <begin position="337"/>
        <end position="370"/>
    </location>
</feature>
<gene>
    <name evidence="2" type="ORF">SAMN06295987_101937</name>
</gene>
<feature type="transmembrane region" description="Helical" evidence="1">
    <location>
        <begin position="308"/>
        <end position="325"/>
    </location>
</feature>
<protein>
    <submittedName>
        <fullName evidence="2">Uncharacterized protein</fullName>
    </submittedName>
</protein>
<accession>A0A1U6H080</accession>
<evidence type="ECO:0000313" key="2">
    <source>
        <dbReference type="EMBL" id="SLJ89137.1"/>
    </source>
</evidence>
<evidence type="ECO:0000313" key="3">
    <source>
        <dbReference type="Proteomes" id="UP000190989"/>
    </source>
</evidence>
<organism evidence="2 3">
    <name type="scientific">Novosphingobium mathurense</name>
    <dbReference type="NCBI Taxonomy" id="428990"/>
    <lineage>
        <taxon>Bacteria</taxon>
        <taxon>Pseudomonadati</taxon>
        <taxon>Pseudomonadota</taxon>
        <taxon>Alphaproteobacteria</taxon>
        <taxon>Sphingomonadales</taxon>
        <taxon>Sphingomonadaceae</taxon>
        <taxon>Novosphingobium</taxon>
    </lineage>
</organism>
<dbReference type="STRING" id="428990.SAMN06295987_101937"/>
<feature type="transmembrane region" description="Helical" evidence="1">
    <location>
        <begin position="273"/>
        <end position="296"/>
    </location>
</feature>
<keyword evidence="3" id="KW-1185">Reference proteome</keyword>
<proteinExistence type="predicted"/>
<feature type="transmembrane region" description="Helical" evidence="1">
    <location>
        <begin position="224"/>
        <end position="253"/>
    </location>
</feature>
<evidence type="ECO:0000256" key="1">
    <source>
        <dbReference type="SAM" id="Phobius"/>
    </source>
</evidence>
<dbReference type="AlphaFoldDB" id="A0A1U6H080"/>
<dbReference type="Proteomes" id="UP000190989">
    <property type="component" value="Unassembled WGS sequence"/>
</dbReference>
<dbReference type="EMBL" id="FVZE01000001">
    <property type="protein sequence ID" value="SLJ89137.1"/>
    <property type="molecule type" value="Genomic_DNA"/>
</dbReference>
<keyword evidence="1" id="KW-1133">Transmembrane helix</keyword>
<sequence length="376" mass="39777">MAGVSVAEHQLGLALALDCQRVICMARGTSPELLALQHAAEDAGLQFYIATNVRQLGGLITASDEVLVVTEGLFVDPGSVTHLFESRAPVVLVMPVENALAAGFERIDLNRAAAGVMRVPGELMERLQELPPDCDMISALTRIALQSGIAMREVPSGVRIGANWRLVRNEGEAVAVEAEWLAEQVSDGRQLSPGASAARLAVLTFGTSLLQAGNASNMLSLGALGALGLSAVLGWFGLVWIALIFGAIAALLVESSRLLRQAERRARGQMTPIIPRADALGWLVDIEIGLLSLAAIPRIAGESPISWAFPPIMLVLLVALIPNNLTGSTASWFRDRVLLGVILALAALFGHVQIVVEVISIGLVLAGLVLPLRRKD</sequence>
<keyword evidence="1" id="KW-0812">Transmembrane</keyword>
<reference evidence="3" key="1">
    <citation type="submission" date="2017-02" db="EMBL/GenBank/DDBJ databases">
        <authorList>
            <person name="Varghese N."/>
            <person name="Submissions S."/>
        </authorList>
    </citation>
    <scope>NUCLEOTIDE SEQUENCE [LARGE SCALE GENOMIC DNA]</scope>
    <source>
        <strain evidence="3">SM117</strain>
    </source>
</reference>
<keyword evidence="1" id="KW-0472">Membrane</keyword>
<name>A0A1U6H080_9SPHN</name>